<dbReference type="SUPFAM" id="SSF57701">
    <property type="entry name" value="Zn2/Cys6 DNA-binding domain"/>
    <property type="match status" value="1"/>
</dbReference>
<dbReference type="Proteomes" id="UP001285441">
    <property type="component" value="Unassembled WGS sequence"/>
</dbReference>
<evidence type="ECO:0000313" key="5">
    <source>
        <dbReference type="Proteomes" id="UP001285441"/>
    </source>
</evidence>
<organism evidence="4 5">
    <name type="scientific">Podospora didyma</name>
    <dbReference type="NCBI Taxonomy" id="330526"/>
    <lineage>
        <taxon>Eukaryota</taxon>
        <taxon>Fungi</taxon>
        <taxon>Dikarya</taxon>
        <taxon>Ascomycota</taxon>
        <taxon>Pezizomycotina</taxon>
        <taxon>Sordariomycetes</taxon>
        <taxon>Sordariomycetidae</taxon>
        <taxon>Sordariales</taxon>
        <taxon>Podosporaceae</taxon>
        <taxon>Podospora</taxon>
    </lineage>
</organism>
<sequence>MDTTISATAVTKAEPRKRRACDECRGRKLACSKDADGCVRCKREGIRCNYSVQKQMGRPRKRAHVEANKPVEEGPLEEQQATAVFRPLDGNFDFDDSFGMDLDMSFLDVDNSDINFLDLLGGGFPSSEQQDNSLANGAEVPFHSGVNITKSGTNPKINGFEVMGHYLTNIDFDDATNPAPPPPPAQEFTPEEVARFMPYSVTTVPSEASSDDKPPSLSPPTSAYSPTTHATPAPPCACLSRLYLALDSLQRLPTDVAVAMKVARTAARTAHDTILCPVCGQLPLPIEGNLIIHRQPVSVMQNMMMLGALLPSLSNTYMRILEMVDAEVAQADAEGRTMTFSLTDYGGIWGCLAAVNFNCDATEKLEKAFLKPSVWRLTVRALLKVDVYGLNDATHPATISPHDWNLPDSAEAASSIRQLGLKDIISMMEERSRTRHEELDALIASGAVQQPDDTNYVPLCSGDKPTCMRIIDIAKKSMNDLIIP</sequence>
<keyword evidence="1" id="KW-0539">Nucleus</keyword>
<name>A0AAE0U7R9_9PEZI</name>
<evidence type="ECO:0000256" key="2">
    <source>
        <dbReference type="SAM" id="MobiDB-lite"/>
    </source>
</evidence>
<dbReference type="InterPro" id="IPR050797">
    <property type="entry name" value="Carb_Metab_Trans_Reg"/>
</dbReference>
<reference evidence="4" key="1">
    <citation type="journal article" date="2023" name="Mol. Phylogenet. Evol.">
        <title>Genome-scale phylogeny and comparative genomics of the fungal order Sordariales.</title>
        <authorList>
            <person name="Hensen N."/>
            <person name="Bonometti L."/>
            <person name="Westerberg I."/>
            <person name="Brannstrom I.O."/>
            <person name="Guillou S."/>
            <person name="Cros-Aarteil S."/>
            <person name="Calhoun S."/>
            <person name="Haridas S."/>
            <person name="Kuo A."/>
            <person name="Mondo S."/>
            <person name="Pangilinan J."/>
            <person name="Riley R."/>
            <person name="LaButti K."/>
            <person name="Andreopoulos B."/>
            <person name="Lipzen A."/>
            <person name="Chen C."/>
            <person name="Yan M."/>
            <person name="Daum C."/>
            <person name="Ng V."/>
            <person name="Clum A."/>
            <person name="Steindorff A."/>
            <person name="Ohm R.A."/>
            <person name="Martin F."/>
            <person name="Silar P."/>
            <person name="Natvig D.O."/>
            <person name="Lalanne C."/>
            <person name="Gautier V."/>
            <person name="Ament-Velasquez S.L."/>
            <person name="Kruys A."/>
            <person name="Hutchinson M.I."/>
            <person name="Powell A.J."/>
            <person name="Barry K."/>
            <person name="Miller A.N."/>
            <person name="Grigoriev I.V."/>
            <person name="Debuchy R."/>
            <person name="Gladieux P."/>
            <person name="Hiltunen Thoren M."/>
            <person name="Johannesson H."/>
        </authorList>
    </citation>
    <scope>NUCLEOTIDE SEQUENCE</scope>
    <source>
        <strain evidence="4">CBS 232.78</strain>
    </source>
</reference>
<dbReference type="InterPro" id="IPR036864">
    <property type="entry name" value="Zn2-C6_fun-type_DNA-bd_sf"/>
</dbReference>
<dbReference type="PROSITE" id="PS50048">
    <property type="entry name" value="ZN2_CY6_FUNGAL_2"/>
    <property type="match status" value="1"/>
</dbReference>
<feature type="compositionally biased region" description="Low complexity" evidence="2">
    <location>
        <begin position="219"/>
        <end position="231"/>
    </location>
</feature>
<feature type="domain" description="Zn(2)-C6 fungal-type" evidence="3">
    <location>
        <begin position="20"/>
        <end position="50"/>
    </location>
</feature>
<dbReference type="GO" id="GO:0008270">
    <property type="term" value="F:zinc ion binding"/>
    <property type="evidence" value="ECO:0007669"/>
    <property type="project" value="InterPro"/>
</dbReference>
<evidence type="ECO:0000256" key="1">
    <source>
        <dbReference type="ARBA" id="ARBA00023242"/>
    </source>
</evidence>
<dbReference type="PROSITE" id="PS00463">
    <property type="entry name" value="ZN2_CY6_FUNGAL_1"/>
    <property type="match status" value="1"/>
</dbReference>
<evidence type="ECO:0000313" key="4">
    <source>
        <dbReference type="EMBL" id="KAK3394163.1"/>
    </source>
</evidence>
<dbReference type="EMBL" id="JAULSW010000001">
    <property type="protein sequence ID" value="KAK3394163.1"/>
    <property type="molecule type" value="Genomic_DNA"/>
</dbReference>
<dbReference type="InterPro" id="IPR001138">
    <property type="entry name" value="Zn2Cys6_DnaBD"/>
</dbReference>
<evidence type="ECO:0000259" key="3">
    <source>
        <dbReference type="PROSITE" id="PS50048"/>
    </source>
</evidence>
<gene>
    <name evidence="4" type="ORF">B0H63DRAFT_38516</name>
</gene>
<dbReference type="SMART" id="SM00066">
    <property type="entry name" value="GAL4"/>
    <property type="match status" value="1"/>
</dbReference>
<dbReference type="GO" id="GO:0001080">
    <property type="term" value="P:nitrogen catabolite activation of transcription from RNA polymerase II promoter"/>
    <property type="evidence" value="ECO:0007669"/>
    <property type="project" value="TreeGrafter"/>
</dbReference>
<keyword evidence="5" id="KW-1185">Reference proteome</keyword>
<dbReference type="Pfam" id="PF00172">
    <property type="entry name" value="Zn_clus"/>
    <property type="match status" value="1"/>
</dbReference>
<comment type="caution">
    <text evidence="4">The sequence shown here is derived from an EMBL/GenBank/DDBJ whole genome shotgun (WGS) entry which is preliminary data.</text>
</comment>
<dbReference type="CDD" id="cd00067">
    <property type="entry name" value="GAL4"/>
    <property type="match status" value="1"/>
</dbReference>
<dbReference type="GO" id="GO:0005634">
    <property type="term" value="C:nucleus"/>
    <property type="evidence" value="ECO:0007669"/>
    <property type="project" value="TreeGrafter"/>
</dbReference>
<dbReference type="PANTHER" id="PTHR31668:SF4">
    <property type="entry name" value="TRANSCRIPTIONAL ACTIVATOR PROTEIN DAL81"/>
    <property type="match status" value="1"/>
</dbReference>
<dbReference type="PANTHER" id="PTHR31668">
    <property type="entry name" value="GLUCOSE TRANSPORT TRANSCRIPTION REGULATOR RGT1-RELATED-RELATED"/>
    <property type="match status" value="1"/>
</dbReference>
<reference evidence="4" key="2">
    <citation type="submission" date="2023-06" db="EMBL/GenBank/DDBJ databases">
        <authorList>
            <consortium name="Lawrence Berkeley National Laboratory"/>
            <person name="Haridas S."/>
            <person name="Hensen N."/>
            <person name="Bonometti L."/>
            <person name="Westerberg I."/>
            <person name="Brannstrom I.O."/>
            <person name="Guillou S."/>
            <person name="Cros-Aarteil S."/>
            <person name="Calhoun S."/>
            <person name="Kuo A."/>
            <person name="Mondo S."/>
            <person name="Pangilinan J."/>
            <person name="Riley R."/>
            <person name="LaButti K."/>
            <person name="Andreopoulos B."/>
            <person name="Lipzen A."/>
            <person name="Chen C."/>
            <person name="Yanf M."/>
            <person name="Daum C."/>
            <person name="Ng V."/>
            <person name="Clum A."/>
            <person name="Steindorff A."/>
            <person name="Ohm R."/>
            <person name="Martin F."/>
            <person name="Silar P."/>
            <person name="Natvig D."/>
            <person name="Lalanne C."/>
            <person name="Gautier V."/>
            <person name="Ament-velasquez S.L."/>
            <person name="Kruys A."/>
            <person name="Hutchinson M.I."/>
            <person name="Powell A.J."/>
            <person name="Barry K."/>
            <person name="Miller A.N."/>
            <person name="Grigoriev I.V."/>
            <person name="Debuchy R."/>
            <person name="Gladieux P."/>
            <person name="Thoren M.H."/>
            <person name="Johannesson H."/>
        </authorList>
    </citation>
    <scope>NUCLEOTIDE SEQUENCE</scope>
    <source>
        <strain evidence="4">CBS 232.78</strain>
    </source>
</reference>
<feature type="region of interest" description="Disordered" evidence="2">
    <location>
        <begin position="203"/>
        <end position="231"/>
    </location>
</feature>
<proteinExistence type="predicted"/>
<accession>A0AAE0U7R9</accession>
<dbReference type="GO" id="GO:0000981">
    <property type="term" value="F:DNA-binding transcription factor activity, RNA polymerase II-specific"/>
    <property type="evidence" value="ECO:0007669"/>
    <property type="project" value="InterPro"/>
</dbReference>
<dbReference type="AlphaFoldDB" id="A0AAE0U7R9"/>
<dbReference type="Gene3D" id="4.10.240.10">
    <property type="entry name" value="Zn(2)-C6 fungal-type DNA-binding domain"/>
    <property type="match status" value="1"/>
</dbReference>
<protein>
    <recommendedName>
        <fullName evidence="3">Zn(2)-C6 fungal-type domain-containing protein</fullName>
    </recommendedName>
</protein>